<dbReference type="EMBL" id="QICN01000011">
    <property type="protein sequence ID" value="PXV64840.1"/>
    <property type="molecule type" value="Genomic_DNA"/>
</dbReference>
<keyword evidence="2" id="KW-1185">Reference proteome</keyword>
<evidence type="ECO:0000313" key="2">
    <source>
        <dbReference type="Proteomes" id="UP000248330"/>
    </source>
</evidence>
<comment type="caution">
    <text evidence="1">The sequence shown here is derived from an EMBL/GenBank/DDBJ whole genome shotgun (WGS) entry which is preliminary data.</text>
</comment>
<reference evidence="1 2" key="1">
    <citation type="submission" date="2018-04" db="EMBL/GenBank/DDBJ databases">
        <title>Genomic Encyclopedia of Type Strains, Phase IV (KMG-IV): sequencing the most valuable type-strain genomes for metagenomic binning, comparative biology and taxonomic classification.</title>
        <authorList>
            <person name="Goeker M."/>
        </authorList>
    </citation>
    <scope>NUCLEOTIDE SEQUENCE [LARGE SCALE GENOMIC DNA]</scope>
    <source>
        <strain evidence="1 2">DSM 104150</strain>
    </source>
</reference>
<dbReference type="RefSeq" id="WP_110266395.1">
    <property type="nucleotide sequence ID" value="NZ_CAWNXA010000011.1"/>
</dbReference>
<evidence type="ECO:0000313" key="1">
    <source>
        <dbReference type="EMBL" id="PXV64840.1"/>
    </source>
</evidence>
<dbReference type="Proteomes" id="UP000248330">
    <property type="component" value="Unassembled WGS sequence"/>
</dbReference>
<gene>
    <name evidence="1" type="ORF">C8D93_11112</name>
</gene>
<protein>
    <submittedName>
        <fullName evidence="1">Uncharacterized protein</fullName>
    </submittedName>
</protein>
<sequence length="571" mass="61711">MRTLSLIVLALLLAAAGAWWIVGGQGDTSDASVTARAAEVAAQADTLSARAIPNDDLPPAGTRSLFDHLVAQNDGLPYPFEDLVAMIQRQAPEGSAPVQFAIPLGRSLLKAQADFHQPRVLYAADFHGPNTPASLGVAARGRLFLGFVENAREIEVISYNELAGRYEFQLVQDYAADGQRRIVYARRAVCTTCHQGATPIFPQRPWNETNAQPEIGTRIAAARGGEAYLGVPPQVPLAMPERFDELTDVGAFTVALQRLWIDGCDNDAMCRRTMLRLGLRYASDPGAFNVDADEVGRLRALQAAHWPADGIAIPESDIRNRDPLAAGRGWRARLRVLFEAAPDPTAGARDNEDLETFDRLPKLPADLDPLTPRPPKRRLAADTLDGVYGIAALFTADDLRALDAASGYDAARLDAAVAALPDAMFDAAPVSRVRLLQALFAQIGVPVPDYCCLAASAMSAPVALTAPPLELSANSPLQPYAEYCFGCHRGNPAARLDFMSGEDEAAVAANIRGKPEIRDALDWARYENTAQASKLMPPPDSAEYARLRAAVERDPALLERMREQVPGLFDF</sequence>
<organism evidence="1 2">
    <name type="scientific">Sinimarinibacterium flocculans</name>
    <dbReference type="NCBI Taxonomy" id="985250"/>
    <lineage>
        <taxon>Bacteria</taxon>
        <taxon>Pseudomonadati</taxon>
        <taxon>Pseudomonadota</taxon>
        <taxon>Gammaproteobacteria</taxon>
        <taxon>Nevskiales</taxon>
        <taxon>Nevskiaceae</taxon>
        <taxon>Sinimarinibacterium</taxon>
    </lineage>
</organism>
<proteinExistence type="predicted"/>
<dbReference type="OrthoDB" id="8522906at2"/>
<dbReference type="AlphaFoldDB" id="A0A318E1P8"/>
<name>A0A318E1P8_9GAMM</name>
<accession>A0A318E1P8</accession>